<dbReference type="OMA" id="CIEFGAP"/>
<accession>C1MQT8</accession>
<feature type="compositionally biased region" description="Gly residues" evidence="9">
    <location>
        <begin position="219"/>
        <end position="239"/>
    </location>
</feature>
<name>C1MQT8_MICPC</name>
<dbReference type="CDD" id="cd01283">
    <property type="entry name" value="cytidine_deaminase"/>
    <property type="match status" value="2"/>
</dbReference>
<proteinExistence type="inferred from homology"/>
<dbReference type="GO" id="GO:0055086">
    <property type="term" value="P:nucleobase-containing small molecule metabolic process"/>
    <property type="evidence" value="ECO:0007669"/>
    <property type="project" value="UniProtKB-ARBA"/>
</dbReference>
<dbReference type="GO" id="GO:0042802">
    <property type="term" value="F:identical protein binding"/>
    <property type="evidence" value="ECO:0007669"/>
    <property type="project" value="UniProtKB-ARBA"/>
</dbReference>
<evidence type="ECO:0000256" key="4">
    <source>
        <dbReference type="ARBA" id="ARBA00022801"/>
    </source>
</evidence>
<keyword evidence="5 8" id="KW-0862">Zinc</keyword>
<dbReference type="PANTHER" id="PTHR11644">
    <property type="entry name" value="CYTIDINE DEAMINASE"/>
    <property type="match status" value="1"/>
</dbReference>
<dbReference type="GeneID" id="9683624"/>
<keyword evidence="12" id="KW-1185">Reference proteome</keyword>
<dbReference type="PIRSF" id="PIRSF006334">
    <property type="entry name" value="Cdd_plus_pseudo"/>
    <property type="match status" value="1"/>
</dbReference>
<dbReference type="SUPFAM" id="SSF53927">
    <property type="entry name" value="Cytidine deaminase-like"/>
    <property type="match status" value="2"/>
</dbReference>
<dbReference type="Pfam" id="PF00383">
    <property type="entry name" value="dCMP_cyt_deam_1"/>
    <property type="match status" value="1"/>
</dbReference>
<dbReference type="STRING" id="564608.C1MQT8"/>
<dbReference type="PANTHER" id="PTHR11644:SF2">
    <property type="entry name" value="CYTIDINE DEAMINASE"/>
    <property type="match status" value="1"/>
</dbReference>
<evidence type="ECO:0000256" key="3">
    <source>
        <dbReference type="ARBA" id="ARBA00022723"/>
    </source>
</evidence>
<feature type="binding site" evidence="7">
    <location>
        <begin position="100"/>
        <end position="102"/>
    </location>
    <ligand>
        <name>substrate</name>
    </ligand>
</feature>
<evidence type="ECO:0000256" key="7">
    <source>
        <dbReference type="PIRSR" id="PIRSR006334-2"/>
    </source>
</evidence>
<comment type="similarity">
    <text evidence="1">Belongs to the cytidine and deoxycytidylate deaminase family.</text>
</comment>
<keyword evidence="3 8" id="KW-0479">Metal-binding</keyword>
<keyword evidence="4" id="KW-0378">Hydrolase</keyword>
<dbReference type="OrthoDB" id="414540at2759"/>
<evidence type="ECO:0000256" key="6">
    <source>
        <dbReference type="PIRSR" id="PIRSR006334-1"/>
    </source>
</evidence>
<dbReference type="eggNOG" id="KOG0833">
    <property type="taxonomic scope" value="Eukaryota"/>
</dbReference>
<feature type="binding site" evidence="8">
    <location>
        <position position="143"/>
    </location>
    <ligand>
        <name>Zn(2+)</name>
        <dbReference type="ChEBI" id="CHEBI:29105"/>
        <note>catalytic</note>
    </ligand>
</feature>
<dbReference type="AlphaFoldDB" id="C1MQT8"/>
<dbReference type="Gene3D" id="3.40.140.10">
    <property type="entry name" value="Cytidine Deaminase, domain 2"/>
    <property type="match status" value="2"/>
</dbReference>
<dbReference type="Pfam" id="PF08211">
    <property type="entry name" value="dCMP_cyt_deam_2"/>
    <property type="match status" value="1"/>
</dbReference>
<dbReference type="GO" id="GO:0005829">
    <property type="term" value="C:cytosol"/>
    <property type="evidence" value="ECO:0007669"/>
    <property type="project" value="TreeGrafter"/>
</dbReference>
<comment type="cofactor">
    <cofactor evidence="8">
        <name>Zn(2+)</name>
        <dbReference type="ChEBI" id="CHEBI:29105"/>
    </cofactor>
    <text evidence="8">Binds 1 zinc ion.</text>
</comment>
<dbReference type="InterPro" id="IPR016193">
    <property type="entry name" value="Cytidine_deaminase-like"/>
</dbReference>
<feature type="active site" description="Proton donor" evidence="6">
    <location>
        <position position="115"/>
    </location>
</feature>
<dbReference type="EMBL" id="GG663738">
    <property type="protein sequence ID" value="EEH57765.1"/>
    <property type="molecule type" value="Genomic_DNA"/>
</dbReference>
<dbReference type="Proteomes" id="UP000001876">
    <property type="component" value="Unassembled WGS sequence"/>
</dbReference>
<evidence type="ECO:0000256" key="5">
    <source>
        <dbReference type="ARBA" id="ARBA00022833"/>
    </source>
</evidence>
<reference evidence="11 12" key="1">
    <citation type="journal article" date="2009" name="Science">
        <title>Green evolution and dynamic adaptations revealed by genomes of the marine picoeukaryotes Micromonas.</title>
        <authorList>
            <person name="Worden A.Z."/>
            <person name="Lee J.H."/>
            <person name="Mock T."/>
            <person name="Rouze P."/>
            <person name="Simmons M.P."/>
            <person name="Aerts A.L."/>
            <person name="Allen A.E."/>
            <person name="Cuvelier M.L."/>
            <person name="Derelle E."/>
            <person name="Everett M.V."/>
            <person name="Foulon E."/>
            <person name="Grimwood J."/>
            <person name="Gundlach H."/>
            <person name="Henrissat B."/>
            <person name="Napoli C."/>
            <person name="McDonald S.M."/>
            <person name="Parker M.S."/>
            <person name="Rombauts S."/>
            <person name="Salamov A."/>
            <person name="Von Dassow P."/>
            <person name="Badger J.H."/>
            <person name="Coutinho P.M."/>
            <person name="Demir E."/>
            <person name="Dubchak I."/>
            <person name="Gentemann C."/>
            <person name="Eikrem W."/>
            <person name="Gready J.E."/>
            <person name="John U."/>
            <person name="Lanier W."/>
            <person name="Lindquist E.A."/>
            <person name="Lucas S."/>
            <person name="Mayer K.F."/>
            <person name="Moreau H."/>
            <person name="Not F."/>
            <person name="Otillar R."/>
            <person name="Panaud O."/>
            <person name="Pangilinan J."/>
            <person name="Paulsen I."/>
            <person name="Piegu B."/>
            <person name="Poliakov A."/>
            <person name="Robbens S."/>
            <person name="Schmutz J."/>
            <person name="Toulza E."/>
            <person name="Wyss T."/>
            <person name="Zelensky A."/>
            <person name="Zhou K."/>
            <person name="Armbrust E.V."/>
            <person name="Bhattacharya D."/>
            <person name="Goodenough U.W."/>
            <person name="Van de Peer Y."/>
            <person name="Grigoriev I.V."/>
        </authorList>
    </citation>
    <scope>NUCLEOTIDE SEQUENCE [LARGE SCALE GENOMIC DNA]</scope>
    <source>
        <strain evidence="11 12">CCMP1545</strain>
    </source>
</reference>
<evidence type="ECO:0000256" key="2">
    <source>
        <dbReference type="ARBA" id="ARBA00011738"/>
    </source>
</evidence>
<dbReference type="PROSITE" id="PS51747">
    <property type="entry name" value="CYT_DCMP_DEAMINASES_2"/>
    <property type="match status" value="2"/>
</dbReference>
<feature type="binding site" evidence="8">
    <location>
        <position position="113"/>
    </location>
    <ligand>
        <name>Zn(2+)</name>
        <dbReference type="ChEBI" id="CHEBI:29105"/>
        <note>catalytic</note>
    </ligand>
</feature>
<sequence length="373" mass="37702">MTHPAVATAAAPASSGEANAPEETHCALVEEAVRVAVQTNHFVVAADAMAALLRARGADAIDLLHEFVGTTQKYAIPPTSRFYVGAAALGASGAVFLGVNVEFPGLPLNASVHAEQFALVTALRANETRLVAIATTAAPCGHCRQFMNELRHASELCCVIPEDAKAPGGRPGAKFARYALRELLPHSFGPLDLTHDVKLPLLLESRHNRLAFADDDDGGGGGGGATTSGGGGGGGGGATGRERENAAAEALLATREACFAYAPYSHSPAGLALTTSSGGVYAGRSVESAAYNPSMSPLHVALVAATCGERYSEDGGGGGGGGGDGGWGVTSATLAEVDGAAVSYEGWCRLMLGVIAPGVALTVVKLKREDVAA</sequence>
<feature type="domain" description="CMP/dCMP-type deaminase" evidence="10">
    <location>
        <begin position="59"/>
        <end position="191"/>
    </location>
</feature>
<gene>
    <name evidence="11" type="ORF">MICPUCDRAFT_57408</name>
</gene>
<evidence type="ECO:0000256" key="8">
    <source>
        <dbReference type="PIRSR" id="PIRSR006334-3"/>
    </source>
</evidence>
<evidence type="ECO:0000313" key="11">
    <source>
        <dbReference type="EMBL" id="EEH57765.1"/>
    </source>
</evidence>
<dbReference type="InterPro" id="IPR002125">
    <property type="entry name" value="CMP_dCMP_dom"/>
</dbReference>
<dbReference type="InterPro" id="IPR050202">
    <property type="entry name" value="Cyt/Deoxycyt_deaminase"/>
</dbReference>
<dbReference type="InterPro" id="IPR013171">
    <property type="entry name" value="Cyd/dCyd_deaminase_Zn-bd"/>
</dbReference>
<organism evidence="12">
    <name type="scientific">Micromonas pusilla (strain CCMP1545)</name>
    <name type="common">Picoplanktonic green alga</name>
    <dbReference type="NCBI Taxonomy" id="564608"/>
    <lineage>
        <taxon>Eukaryota</taxon>
        <taxon>Viridiplantae</taxon>
        <taxon>Chlorophyta</taxon>
        <taxon>Mamiellophyceae</taxon>
        <taxon>Mamiellales</taxon>
        <taxon>Mamiellaceae</taxon>
        <taxon>Micromonas</taxon>
    </lineage>
</organism>
<dbReference type="InterPro" id="IPR016192">
    <property type="entry name" value="APOBEC/CMP_deaminase_Zn-bd"/>
</dbReference>
<protein>
    <submittedName>
        <fullName evidence="11">Predicted protein</fullName>
    </submittedName>
</protein>
<dbReference type="GO" id="GO:0072527">
    <property type="term" value="P:pyrimidine-containing compound metabolic process"/>
    <property type="evidence" value="ECO:0007669"/>
    <property type="project" value="UniProtKB-ARBA"/>
</dbReference>
<evidence type="ECO:0000313" key="12">
    <source>
        <dbReference type="Proteomes" id="UP000001876"/>
    </source>
</evidence>
<dbReference type="PROSITE" id="PS00903">
    <property type="entry name" value="CYT_DCMP_DEAMINASES_1"/>
    <property type="match status" value="1"/>
</dbReference>
<comment type="subunit">
    <text evidence="2">Homodimer.</text>
</comment>
<dbReference type="RefSeq" id="XP_003057814.1">
    <property type="nucleotide sequence ID" value="XM_003057768.1"/>
</dbReference>
<evidence type="ECO:0000259" key="10">
    <source>
        <dbReference type="PROSITE" id="PS51747"/>
    </source>
</evidence>
<dbReference type="GO" id="GO:0004126">
    <property type="term" value="F:cytidine deaminase activity"/>
    <property type="evidence" value="ECO:0007669"/>
    <property type="project" value="InterPro"/>
</dbReference>
<feature type="region of interest" description="Disordered" evidence="9">
    <location>
        <begin position="213"/>
        <end position="243"/>
    </location>
</feature>
<feature type="binding site" evidence="8">
    <location>
        <position position="140"/>
    </location>
    <ligand>
        <name>Zn(2+)</name>
        <dbReference type="ChEBI" id="CHEBI:29105"/>
        <note>catalytic</note>
    </ligand>
</feature>
<evidence type="ECO:0000256" key="9">
    <source>
        <dbReference type="SAM" id="MobiDB-lite"/>
    </source>
</evidence>
<evidence type="ECO:0000256" key="1">
    <source>
        <dbReference type="ARBA" id="ARBA00006576"/>
    </source>
</evidence>
<dbReference type="KEGG" id="mpp:MICPUCDRAFT_57408"/>
<dbReference type="GO" id="GO:0008270">
    <property type="term" value="F:zinc ion binding"/>
    <property type="evidence" value="ECO:0007669"/>
    <property type="project" value="InterPro"/>
</dbReference>
<feature type="domain" description="CMP/dCMP-type deaminase" evidence="10">
    <location>
        <begin position="244"/>
        <end position="373"/>
    </location>
</feature>